<protein>
    <recommendedName>
        <fullName evidence="6">Virulence protein E</fullName>
    </recommendedName>
</protein>
<evidence type="ECO:0008006" key="6">
    <source>
        <dbReference type="Google" id="ProtNLM"/>
    </source>
</evidence>
<dbReference type="InterPro" id="IPR027417">
    <property type="entry name" value="P-loop_NTPase"/>
</dbReference>
<organism evidence="4 5">
    <name type="scientific">Parabacteroides hominis</name>
    <dbReference type="NCBI Taxonomy" id="2763057"/>
    <lineage>
        <taxon>Bacteria</taxon>
        <taxon>Pseudomonadati</taxon>
        <taxon>Bacteroidota</taxon>
        <taxon>Bacteroidia</taxon>
        <taxon>Bacteroidales</taxon>
        <taxon>Tannerellaceae</taxon>
        <taxon>Parabacteroides</taxon>
    </lineage>
</organism>
<dbReference type="PANTHER" id="PTHR34985">
    <property type="entry name" value="SLR0554 PROTEIN"/>
    <property type="match status" value="1"/>
</dbReference>
<evidence type="ECO:0000256" key="1">
    <source>
        <dbReference type="SAM" id="MobiDB-lite"/>
    </source>
</evidence>
<evidence type="ECO:0000313" key="4">
    <source>
        <dbReference type="EMBL" id="MBC5634474.1"/>
    </source>
</evidence>
<evidence type="ECO:0000259" key="3">
    <source>
        <dbReference type="Pfam" id="PF08800"/>
    </source>
</evidence>
<dbReference type="Pfam" id="PF05272">
    <property type="entry name" value="VapE-like_dom"/>
    <property type="match status" value="1"/>
</dbReference>
<feature type="region of interest" description="Disordered" evidence="1">
    <location>
        <begin position="702"/>
        <end position="736"/>
    </location>
</feature>
<feature type="domain" description="BT4734-like N-terminal" evidence="3">
    <location>
        <begin position="76"/>
        <end position="198"/>
    </location>
</feature>
<dbReference type="InterPro" id="IPR007936">
    <property type="entry name" value="VapE-like_dom"/>
</dbReference>
<reference evidence="4 5" key="1">
    <citation type="submission" date="2020-08" db="EMBL/GenBank/DDBJ databases">
        <title>Genome public.</title>
        <authorList>
            <person name="Liu C."/>
            <person name="Sun Q."/>
        </authorList>
    </citation>
    <scope>NUCLEOTIDE SEQUENCE [LARGE SCALE GENOMIC DNA]</scope>
    <source>
        <strain evidence="4 5">NSJ-79</strain>
    </source>
</reference>
<comment type="caution">
    <text evidence="4">The sequence shown here is derived from an EMBL/GenBank/DDBJ whole genome shotgun (WGS) entry which is preliminary data.</text>
</comment>
<dbReference type="RefSeq" id="WP_186931085.1">
    <property type="nucleotide sequence ID" value="NZ_JACOOJ010000039.1"/>
</dbReference>
<dbReference type="Pfam" id="PF08800">
    <property type="entry name" value="BT4734-like_N"/>
    <property type="match status" value="1"/>
</dbReference>
<accession>A0ABR7DSP6</accession>
<dbReference type="EMBL" id="JACOOJ010000039">
    <property type="protein sequence ID" value="MBC5634474.1"/>
    <property type="molecule type" value="Genomic_DNA"/>
</dbReference>
<feature type="domain" description="Virulence-associated protein E-like" evidence="2">
    <location>
        <begin position="403"/>
        <end position="613"/>
    </location>
</feature>
<evidence type="ECO:0000313" key="5">
    <source>
        <dbReference type="Proteomes" id="UP000651475"/>
    </source>
</evidence>
<dbReference type="SUPFAM" id="SSF52540">
    <property type="entry name" value="P-loop containing nucleoside triphosphate hydrolases"/>
    <property type="match status" value="1"/>
</dbReference>
<proteinExistence type="predicted"/>
<dbReference type="PANTHER" id="PTHR34985:SF1">
    <property type="entry name" value="SLR0554 PROTEIN"/>
    <property type="match status" value="1"/>
</dbReference>
<evidence type="ECO:0000259" key="2">
    <source>
        <dbReference type="Pfam" id="PF05272"/>
    </source>
</evidence>
<dbReference type="InterPro" id="IPR014907">
    <property type="entry name" value="BT4734-like_N"/>
</dbReference>
<gene>
    <name evidence="4" type="ORF">H8S65_17150</name>
</gene>
<dbReference type="Proteomes" id="UP000651475">
    <property type="component" value="Unassembled WGS sequence"/>
</dbReference>
<name>A0ABR7DSP6_9BACT</name>
<feature type="compositionally biased region" description="Basic and acidic residues" evidence="1">
    <location>
        <begin position="711"/>
        <end position="724"/>
    </location>
</feature>
<keyword evidence="5" id="KW-1185">Reference proteome</keyword>
<sequence length="736" mass="82852">MKVRTFGQMPDEPALHIQIQFVIMVQTSIFVSFKNYLGDSSLVKVLTDIREGRYEPPVLELRKKLSDGDKDGAEQIKKGLPAFTVSATYKGRRTKAHLTGYNPLLILDLDGLQPGRIDGLKLLIEGEPYTVACFRSPSGNGLKAIAWNATGLPLDPANHRKGYDCIKAHYERVLGVEIDASGSDAGRLCFVSYDSALYISPRFEAWLNGSGQLPGDIPVLPPVPSGKSLTSVSSLFARAKRRTICKYKYADGSRNNYVHLFAWHCNRLGVPKEETDGYCQVNFGDLPAEELRQAVASAYSHAEEQGKDNGGGRPGKKVERVREYLSEHFYLRKNVVRGLVEYRQKKKKGYGYLPVTDYWENSVWSKLQLDGCRIKQSEVHAVVHSDFSREYNPFTAYFENLPPWDGVTDHIARLAATVRTCKPEFWTACLRKWLVAAVACAIDDGQENHSVLLLSGEQGIGKTTWFRRLVPPALSAYVFSGNVDPSSKDALFLLSDCFLILLDELSGQSRMELNRLKAMITKDAVRERRAYARNAEVYVRRASFVATVNDSQVLTDRTGSRRFLCFEAQAIDYSTPVDHAGVYAQALALYRGGFKFWFSDTDITDLNVNNEAFQQSSPEEELFYTYFRRPERFDVPLFLSSSEIMAKISLYARLAVTGTNVNNIGKLLTRDDFEYKIRKGRRLFAVVELTFEQVKARQMGISGDDAGEGCETDKDAYLPDKQDDTDVDDPDLFHQH</sequence>